<dbReference type="Gene3D" id="2.130.10.10">
    <property type="entry name" value="YVTN repeat-like/Quinoprotein amine dehydrogenase"/>
    <property type="match status" value="2"/>
</dbReference>
<evidence type="ECO:0000313" key="2">
    <source>
        <dbReference type="EMBL" id="MDO6414333.1"/>
    </source>
</evidence>
<proteinExistence type="predicted"/>
<dbReference type="RefSeq" id="WP_303541416.1">
    <property type="nucleotide sequence ID" value="NZ_JAUOTP010000003.1"/>
</dbReference>
<dbReference type="InterPro" id="IPR002372">
    <property type="entry name" value="PQQ_rpt_dom"/>
</dbReference>
<gene>
    <name evidence="2" type="ORF">Q4F19_08055</name>
</gene>
<comment type="caution">
    <text evidence="2">The sequence shown here is derived from an EMBL/GenBank/DDBJ whole genome shotgun (WGS) entry which is preliminary data.</text>
</comment>
<evidence type="ECO:0000313" key="3">
    <source>
        <dbReference type="Proteomes" id="UP001169764"/>
    </source>
</evidence>
<dbReference type="EMBL" id="JAUOTP010000003">
    <property type="protein sequence ID" value="MDO6414333.1"/>
    <property type="molecule type" value="Genomic_DNA"/>
</dbReference>
<accession>A0ABT8Y7P6</accession>
<dbReference type="InterPro" id="IPR015943">
    <property type="entry name" value="WD40/YVTN_repeat-like_dom_sf"/>
</dbReference>
<dbReference type="Gene3D" id="2.40.10.480">
    <property type="match status" value="1"/>
</dbReference>
<protein>
    <submittedName>
        <fullName evidence="2">PQQ-binding-like beta-propeller repeat protein</fullName>
    </submittedName>
</protein>
<evidence type="ECO:0000259" key="1">
    <source>
        <dbReference type="Pfam" id="PF13360"/>
    </source>
</evidence>
<dbReference type="Pfam" id="PF13360">
    <property type="entry name" value="PQQ_2"/>
    <property type="match status" value="1"/>
</dbReference>
<dbReference type="SUPFAM" id="SSF50998">
    <property type="entry name" value="Quinoprotein alcohol dehydrogenase-like"/>
    <property type="match status" value="1"/>
</dbReference>
<reference evidence="2" key="1">
    <citation type="submission" date="2023-07" db="EMBL/GenBank/DDBJ databases">
        <authorList>
            <person name="Kim M."/>
        </authorList>
    </citation>
    <scope>NUCLEOTIDE SEQUENCE</scope>
    <source>
        <strain evidence="2">BIUV-7</strain>
    </source>
</reference>
<dbReference type="InterPro" id="IPR051200">
    <property type="entry name" value="Host-pathogen_enzymatic-act"/>
</dbReference>
<dbReference type="PANTHER" id="PTHR47197:SF3">
    <property type="entry name" value="DIHYDRO-HEME D1 DEHYDROGENASE"/>
    <property type="match status" value="1"/>
</dbReference>
<keyword evidence="3" id="KW-1185">Reference proteome</keyword>
<dbReference type="PANTHER" id="PTHR47197">
    <property type="entry name" value="PROTEIN NIRF"/>
    <property type="match status" value="1"/>
</dbReference>
<feature type="domain" description="Pyrrolo-quinoline quinone repeat" evidence="1">
    <location>
        <begin position="167"/>
        <end position="285"/>
    </location>
</feature>
<sequence length="473" mass="51741">MAVSFNERLCGEPNLLRCKCSAFRSQSIIGTVWEIPRFTTPLTAGLLRAGHRSQTIRTESMMRAKSLARVGTGICGALLIWCQADAQNASAPPLPPKTSPMRSAPNESFRPRDRHLVYVALPGSLEAPGYRNGVGVVVLDAGNDNIFVKRIPTWDYAGSVSPEQVAGFTASAITNMMYVSARGRLGAWDLATDKKVWDTELDGSCCERPQVTADGKYLVVGSDLKDYWYVVDPRTGKLLHKLAAPLSPGAHNLNLSPDGKLAFMSPNNPVMTISDIATGKLVKNITFGDHIRVFVLNHDATKIYSNTNNLDGFEIADVATGKITHHIEVAGDWKTKWNATPKPRIPHGCPSHGIALVNNETEVWVADGVNNLIHIFDNTKETPVEVATIKPTHGVYWLTPGLDGKLIYVSSGDIIDARTRKIVGSMNDEYGKPMYAEKLLDMSFRDGKLQRVVNQFGNGFGEQDNLGNTKPRS</sequence>
<name>A0ABT8Y7P6_9SPHN</name>
<organism evidence="2 3">
    <name type="scientific">Sphingomonas natans</name>
    <dbReference type="NCBI Taxonomy" id="3063330"/>
    <lineage>
        <taxon>Bacteria</taxon>
        <taxon>Pseudomonadati</taxon>
        <taxon>Pseudomonadota</taxon>
        <taxon>Alphaproteobacteria</taxon>
        <taxon>Sphingomonadales</taxon>
        <taxon>Sphingomonadaceae</taxon>
        <taxon>Sphingomonas</taxon>
    </lineage>
</organism>
<dbReference type="Proteomes" id="UP001169764">
    <property type="component" value="Unassembled WGS sequence"/>
</dbReference>
<dbReference type="InterPro" id="IPR011047">
    <property type="entry name" value="Quinoprotein_ADH-like_sf"/>
</dbReference>